<sequence length="458" mass="52152">MNDIQMVLGKQRTYFHTGATRDLDFRMEKLNTLKKYIQKNEKYILEALWSDLHKSEFEAYATEIGIILEEINFVMKHLRSWSKTKKVRTPITHFLSSSYIYSEPYGVSLIISPWNYPFQLTMAPLIGSIAAGNCAMLKPSKYSPKTTEIIIKIITECFSEEFVSVVEPYGGRESIQALLEEEFDYIFFTGSVHVGKVVMEKASKHLTPVTLELGGKSPCIVDSDSDIKLAAKRIAWGKFLNAGQTCVAPDYLLVHKSVKKEFLNELMDCIKEFFGEDPSKSNDFPRIVNERQFDRLIGLLDKGHIVTGGEYNKQERYIAPTIIENITWEDPIMLNEIFGPIFPIIEFEDLEQVIKIVNSKPKPLALYFFSNNKKHQERIIKMISYGGGCINDTVIHVASTYAPFGGVGASGMGSYHGKGSFDLFSHKKSLIKKSNIIDIKVRYAPYNDKIKLLRKLMK</sequence>
<dbReference type="GO" id="GO:0004029">
    <property type="term" value="F:aldehyde dehydrogenase (NAD+) activity"/>
    <property type="evidence" value="ECO:0007669"/>
    <property type="project" value="TreeGrafter"/>
</dbReference>
<comment type="caution">
    <text evidence="9">The sequence shown here is derived from an EMBL/GenBank/DDBJ whole genome shotgun (WGS) entry which is preliminary data.</text>
</comment>
<dbReference type="PROSITE" id="PS00070">
    <property type="entry name" value="ALDEHYDE_DEHYDR_CYS"/>
    <property type="match status" value="1"/>
</dbReference>
<reference evidence="9 10" key="1">
    <citation type="submission" date="2018-11" db="EMBL/GenBank/DDBJ databases">
        <title>Genome sequencing and assembly of Clostridium tagluense strain A121.</title>
        <authorList>
            <person name="Murakami T."/>
            <person name="Segawa T."/>
            <person name="Shcherbakova V.A."/>
            <person name="Mori H."/>
            <person name="Yoshimura Y."/>
        </authorList>
    </citation>
    <scope>NUCLEOTIDE SEQUENCE [LARGE SCALE GENOMIC DNA]</scope>
    <source>
        <strain evidence="9 10">A121</strain>
    </source>
</reference>
<dbReference type="PANTHER" id="PTHR43570:SF16">
    <property type="entry name" value="ALDEHYDE DEHYDROGENASE TYPE III, ISOFORM Q"/>
    <property type="match status" value="1"/>
</dbReference>
<name>A0A401UI90_9CLOT</name>
<evidence type="ECO:0000256" key="2">
    <source>
        <dbReference type="ARBA" id="ARBA00023002"/>
    </source>
</evidence>
<evidence type="ECO:0000256" key="6">
    <source>
        <dbReference type="PROSITE-ProRule" id="PRU10007"/>
    </source>
</evidence>
<feature type="domain" description="Aldehyde dehydrogenase" evidence="8">
    <location>
        <begin position="14"/>
        <end position="429"/>
    </location>
</feature>
<evidence type="ECO:0000256" key="1">
    <source>
        <dbReference type="ARBA" id="ARBA00009986"/>
    </source>
</evidence>
<evidence type="ECO:0000259" key="8">
    <source>
        <dbReference type="Pfam" id="PF00171"/>
    </source>
</evidence>
<dbReference type="InterPro" id="IPR029510">
    <property type="entry name" value="Ald_DH_CS_GLU"/>
</dbReference>
<dbReference type="PIRSF" id="PIRSF036492">
    <property type="entry name" value="ALDH"/>
    <property type="match status" value="1"/>
</dbReference>
<dbReference type="GO" id="GO:0006081">
    <property type="term" value="P:aldehyde metabolic process"/>
    <property type="evidence" value="ECO:0007669"/>
    <property type="project" value="InterPro"/>
</dbReference>
<dbReference type="FunFam" id="3.40.605.10:FF:000004">
    <property type="entry name" value="Aldehyde dehydrogenase"/>
    <property type="match status" value="1"/>
</dbReference>
<dbReference type="AlphaFoldDB" id="A0A401UI90"/>
<dbReference type="InterPro" id="IPR016160">
    <property type="entry name" value="Ald_DH_CS_CYS"/>
</dbReference>
<dbReference type="Proteomes" id="UP000287872">
    <property type="component" value="Unassembled WGS sequence"/>
</dbReference>
<dbReference type="CDD" id="cd07136">
    <property type="entry name" value="ALDH_YwdH-P39616"/>
    <property type="match status" value="1"/>
</dbReference>
<dbReference type="InterPro" id="IPR012394">
    <property type="entry name" value="Aldehyde_DH_NAD(P)"/>
</dbReference>
<keyword evidence="2 4" id="KW-0560">Oxidoreductase</keyword>
<keyword evidence="10" id="KW-1185">Reference proteome</keyword>
<evidence type="ECO:0000256" key="4">
    <source>
        <dbReference type="PIRNR" id="PIRNR036492"/>
    </source>
</evidence>
<feature type="active site" evidence="5">
    <location>
        <position position="246"/>
    </location>
</feature>
<evidence type="ECO:0000256" key="7">
    <source>
        <dbReference type="RuleBase" id="RU003345"/>
    </source>
</evidence>
<dbReference type="EMBL" id="BHYK01000004">
    <property type="protein sequence ID" value="GCD09226.1"/>
    <property type="molecule type" value="Genomic_DNA"/>
</dbReference>
<dbReference type="Gene3D" id="3.40.309.10">
    <property type="entry name" value="Aldehyde Dehydrogenase, Chain A, domain 2"/>
    <property type="match status" value="1"/>
</dbReference>
<dbReference type="Pfam" id="PF00171">
    <property type="entry name" value="Aldedh"/>
    <property type="match status" value="1"/>
</dbReference>
<dbReference type="Gene3D" id="3.40.605.10">
    <property type="entry name" value="Aldehyde Dehydrogenase, Chain A, domain 1"/>
    <property type="match status" value="1"/>
</dbReference>
<gene>
    <name evidence="9" type="primary">aldH</name>
    <name evidence="9" type="ORF">Ctaglu_08490</name>
</gene>
<evidence type="ECO:0000256" key="3">
    <source>
        <dbReference type="ARBA" id="ARBA00023027"/>
    </source>
</evidence>
<evidence type="ECO:0000256" key="5">
    <source>
        <dbReference type="PIRSR" id="PIRSR036492-1"/>
    </source>
</evidence>
<dbReference type="InterPro" id="IPR016163">
    <property type="entry name" value="Ald_DH_C"/>
</dbReference>
<feature type="active site" evidence="5 6">
    <location>
        <position position="212"/>
    </location>
</feature>
<comment type="similarity">
    <text evidence="1 4 7">Belongs to the aldehyde dehydrogenase family.</text>
</comment>
<dbReference type="InterPro" id="IPR016162">
    <property type="entry name" value="Ald_DH_N"/>
</dbReference>
<dbReference type="FunFam" id="3.40.309.10:FF:000003">
    <property type="entry name" value="Aldehyde dehydrogenase"/>
    <property type="match status" value="1"/>
</dbReference>
<protein>
    <recommendedName>
        <fullName evidence="4">Aldehyde dehydrogenase</fullName>
    </recommendedName>
</protein>
<accession>A0A401UI90</accession>
<evidence type="ECO:0000313" key="9">
    <source>
        <dbReference type="EMBL" id="GCD09226.1"/>
    </source>
</evidence>
<dbReference type="OrthoDB" id="9762913at2"/>
<dbReference type="GO" id="GO:0005737">
    <property type="term" value="C:cytoplasm"/>
    <property type="evidence" value="ECO:0007669"/>
    <property type="project" value="TreeGrafter"/>
</dbReference>
<dbReference type="PROSITE" id="PS00687">
    <property type="entry name" value="ALDEHYDE_DEHYDR_GLU"/>
    <property type="match status" value="1"/>
</dbReference>
<dbReference type="RefSeq" id="WP_124998438.1">
    <property type="nucleotide sequence ID" value="NZ_BHYK01000004.1"/>
</dbReference>
<dbReference type="PANTHER" id="PTHR43570">
    <property type="entry name" value="ALDEHYDE DEHYDROGENASE"/>
    <property type="match status" value="1"/>
</dbReference>
<dbReference type="InterPro" id="IPR016161">
    <property type="entry name" value="Ald_DH/histidinol_DH"/>
</dbReference>
<proteinExistence type="inferred from homology"/>
<dbReference type="InterPro" id="IPR015590">
    <property type="entry name" value="Aldehyde_DH_dom"/>
</dbReference>
<keyword evidence="3" id="KW-0520">NAD</keyword>
<dbReference type="SUPFAM" id="SSF53720">
    <property type="entry name" value="ALDH-like"/>
    <property type="match status" value="1"/>
</dbReference>
<organism evidence="9 10">
    <name type="scientific">Clostridium tagluense</name>
    <dbReference type="NCBI Taxonomy" id="360422"/>
    <lineage>
        <taxon>Bacteria</taxon>
        <taxon>Bacillati</taxon>
        <taxon>Bacillota</taxon>
        <taxon>Clostridia</taxon>
        <taxon>Eubacteriales</taxon>
        <taxon>Clostridiaceae</taxon>
        <taxon>Clostridium</taxon>
    </lineage>
</organism>
<evidence type="ECO:0000313" key="10">
    <source>
        <dbReference type="Proteomes" id="UP000287872"/>
    </source>
</evidence>